<dbReference type="Proteomes" id="UP000824232">
    <property type="component" value="Unassembled WGS sequence"/>
</dbReference>
<dbReference type="EMBL" id="DVHC01000065">
    <property type="protein sequence ID" value="HIR59790.1"/>
    <property type="molecule type" value="Genomic_DNA"/>
</dbReference>
<protein>
    <submittedName>
        <fullName evidence="1">DUF3800 domain-containing protein</fullName>
    </submittedName>
</protein>
<sequence length="239" mass="27817">MKEYNVYIDESGDEGINKGSKYFILTAIIVEKTKDLESSRVVDKIKENLEMDKKSQLHWKLLKGLPNKRMIMSLVSTLDIKIINVIIDTRCIKVIPSNNIYNYFSGYLYERICWYMNEVNGIANINISSRGNLSKAKLSAYLNNKNHKKFNIDTSRIKEIKIIPNVRKKLLQLADCCCSALFQALKYNNKTCYEYINKIKDKLYIKNNNLLSYGLKLVPSNSKAIELYNLIEYLNKEKK</sequence>
<evidence type="ECO:0000313" key="2">
    <source>
        <dbReference type="Proteomes" id="UP000824232"/>
    </source>
</evidence>
<reference evidence="1" key="2">
    <citation type="journal article" date="2021" name="PeerJ">
        <title>Extensive microbial diversity within the chicken gut microbiome revealed by metagenomics and culture.</title>
        <authorList>
            <person name="Gilroy R."/>
            <person name="Ravi A."/>
            <person name="Getino M."/>
            <person name="Pursley I."/>
            <person name="Horton D.L."/>
            <person name="Alikhan N.F."/>
            <person name="Baker D."/>
            <person name="Gharbi K."/>
            <person name="Hall N."/>
            <person name="Watson M."/>
            <person name="Adriaenssens E.M."/>
            <person name="Foster-Nyarko E."/>
            <person name="Jarju S."/>
            <person name="Secka A."/>
            <person name="Antonio M."/>
            <person name="Oren A."/>
            <person name="Chaudhuri R.R."/>
            <person name="La Ragione R."/>
            <person name="Hildebrand F."/>
            <person name="Pallen M.J."/>
        </authorList>
    </citation>
    <scope>NUCLEOTIDE SEQUENCE</scope>
    <source>
        <strain evidence="1">CHK184-20233</strain>
    </source>
</reference>
<accession>A0A9D1DVA5</accession>
<gene>
    <name evidence="1" type="ORF">IAB38_07040</name>
</gene>
<dbReference type="InterPro" id="IPR024524">
    <property type="entry name" value="DUF3800"/>
</dbReference>
<name>A0A9D1DVA5_9FIRM</name>
<proteinExistence type="predicted"/>
<evidence type="ECO:0000313" key="1">
    <source>
        <dbReference type="EMBL" id="HIR59790.1"/>
    </source>
</evidence>
<comment type="caution">
    <text evidence="1">The sequence shown here is derived from an EMBL/GenBank/DDBJ whole genome shotgun (WGS) entry which is preliminary data.</text>
</comment>
<reference evidence="1" key="1">
    <citation type="submission" date="2020-10" db="EMBL/GenBank/DDBJ databases">
        <authorList>
            <person name="Gilroy R."/>
        </authorList>
    </citation>
    <scope>NUCLEOTIDE SEQUENCE</scope>
    <source>
        <strain evidence="1">CHK184-20233</strain>
    </source>
</reference>
<dbReference type="AlphaFoldDB" id="A0A9D1DVA5"/>
<organism evidence="1 2">
    <name type="scientific">Candidatus Onthousia excrementipullorum</name>
    <dbReference type="NCBI Taxonomy" id="2840884"/>
    <lineage>
        <taxon>Bacteria</taxon>
        <taxon>Bacillati</taxon>
        <taxon>Bacillota</taxon>
        <taxon>Bacilli</taxon>
        <taxon>Candidatus Onthousia</taxon>
    </lineage>
</organism>
<dbReference type="Pfam" id="PF12686">
    <property type="entry name" value="DUF3800"/>
    <property type="match status" value="1"/>
</dbReference>